<comment type="domain">
    <text evidence="8">The N-terminal domain determines nucleotide recognition and specific binding, while the C-terminal domain determines the specific binding to the target protein.</text>
</comment>
<dbReference type="PANTHER" id="PTHR19136:SF81">
    <property type="entry name" value="MOLYBDENUM COFACTOR GUANYLYLTRANSFERASE"/>
    <property type="match status" value="1"/>
</dbReference>
<feature type="binding site" evidence="8">
    <location>
        <position position="64"/>
    </location>
    <ligand>
        <name>GTP</name>
        <dbReference type="ChEBI" id="CHEBI:37565"/>
    </ligand>
</feature>
<keyword evidence="4 8" id="KW-0547">Nucleotide-binding</keyword>
<dbReference type="InterPro" id="IPR013482">
    <property type="entry name" value="Molybde_CF_guanTrfase"/>
</dbReference>
<comment type="cofactor">
    <cofactor evidence="8">
        <name>Mg(2+)</name>
        <dbReference type="ChEBI" id="CHEBI:18420"/>
    </cofactor>
</comment>
<dbReference type="HAMAP" id="MF_00316">
    <property type="entry name" value="MobA"/>
    <property type="match status" value="1"/>
</dbReference>
<protein>
    <recommendedName>
        <fullName evidence="8">Probable molybdenum cofactor guanylyltransferase</fullName>
        <shortName evidence="8">MoCo guanylyltransferase</shortName>
        <ecNumber evidence="8">2.7.7.77</ecNumber>
    </recommendedName>
    <alternativeName>
        <fullName evidence="8">GTP:molybdopterin guanylyltransferase</fullName>
    </alternativeName>
    <alternativeName>
        <fullName evidence="8">Mo-MPT guanylyltransferase</fullName>
    </alternativeName>
    <alternativeName>
        <fullName evidence="8">Molybdopterin guanylyltransferase</fullName>
    </alternativeName>
    <alternativeName>
        <fullName evidence="8">Molybdopterin-guanine dinucleotide synthase</fullName>
        <shortName evidence="8">MGD synthase</shortName>
    </alternativeName>
</protein>
<keyword evidence="5 8" id="KW-0460">Magnesium</keyword>
<evidence type="ECO:0000256" key="6">
    <source>
        <dbReference type="ARBA" id="ARBA00023134"/>
    </source>
</evidence>
<evidence type="ECO:0000256" key="2">
    <source>
        <dbReference type="ARBA" id="ARBA00022679"/>
    </source>
</evidence>
<dbReference type="EMBL" id="JACNJN010000185">
    <property type="protein sequence ID" value="MBC8336692.1"/>
    <property type="molecule type" value="Genomic_DNA"/>
</dbReference>
<dbReference type="EC" id="2.7.7.77" evidence="8"/>
<comment type="subcellular location">
    <subcellularLocation>
        <location evidence="8">Cytoplasm</location>
    </subcellularLocation>
</comment>
<comment type="caution">
    <text evidence="10">The sequence shown here is derived from an EMBL/GenBank/DDBJ whole genome shotgun (WGS) entry which is preliminary data.</text>
</comment>
<sequence length="195" mass="21495">MLTLAIQAGGKSSRMGQDKALMPFRGRPLIQTVMDRLAPIADEILITTNNPDDYRFLDLPLFRDIRPDRGALGGLYTALSSAKGDLVAVVACDMPFASRPLFDTASKLIVESGADVVIPQTEHGYEPLHALYRRETCLPAIEAALDADQWKVISWFDQVKVRALSVEETAAFNPDGLTFWNLNTPEDFVKAEGLD</sequence>
<evidence type="ECO:0000256" key="5">
    <source>
        <dbReference type="ARBA" id="ARBA00022842"/>
    </source>
</evidence>
<feature type="domain" description="MobA-like NTP transferase" evidence="9">
    <location>
        <begin position="5"/>
        <end position="154"/>
    </location>
</feature>
<comment type="caution">
    <text evidence="8">Lacks conserved residue(s) required for the propagation of feature annotation.</text>
</comment>
<keyword evidence="2 8" id="KW-0808">Transferase</keyword>
<feature type="binding site" evidence="8">
    <location>
        <position position="93"/>
    </location>
    <ligand>
        <name>Mg(2+)</name>
        <dbReference type="ChEBI" id="CHEBI:18420"/>
    </ligand>
</feature>
<gene>
    <name evidence="8" type="primary">mobA</name>
    <name evidence="10" type="ORF">H8E29_15630</name>
</gene>
<dbReference type="InterPro" id="IPR029044">
    <property type="entry name" value="Nucleotide-diphossugar_trans"/>
</dbReference>
<keyword evidence="6 8" id="KW-0342">GTP-binding</keyword>
<keyword evidence="3 8" id="KW-0479">Metal-binding</keyword>
<evidence type="ECO:0000256" key="8">
    <source>
        <dbReference type="HAMAP-Rule" id="MF_00316"/>
    </source>
</evidence>
<dbReference type="Proteomes" id="UP000614469">
    <property type="component" value="Unassembled WGS sequence"/>
</dbReference>
<dbReference type="Gene3D" id="3.90.550.10">
    <property type="entry name" value="Spore Coat Polysaccharide Biosynthesis Protein SpsA, Chain A"/>
    <property type="match status" value="1"/>
</dbReference>
<reference evidence="10 11" key="1">
    <citation type="submission" date="2020-08" db="EMBL/GenBank/DDBJ databases">
        <title>Bridging the membrane lipid divide: bacteria of the FCB group superphylum have the potential to synthesize archaeal ether lipids.</title>
        <authorList>
            <person name="Villanueva L."/>
            <person name="Von Meijenfeldt F.A.B."/>
            <person name="Westbye A.B."/>
            <person name="Yadav S."/>
            <person name="Hopmans E.C."/>
            <person name="Dutilh B.E."/>
            <person name="Sinninghe Damste J.S."/>
        </authorList>
    </citation>
    <scope>NUCLEOTIDE SEQUENCE [LARGE SCALE GENOMIC DNA]</scope>
    <source>
        <strain evidence="10">NIOZ-UU36</strain>
    </source>
</reference>
<dbReference type="InterPro" id="IPR025877">
    <property type="entry name" value="MobA-like_NTP_Trfase"/>
</dbReference>
<name>A0A8J6NMQ3_9CHLR</name>
<dbReference type="PANTHER" id="PTHR19136">
    <property type="entry name" value="MOLYBDENUM COFACTOR GUANYLYLTRANSFERASE"/>
    <property type="match status" value="1"/>
</dbReference>
<proteinExistence type="inferred from homology"/>
<dbReference type="GO" id="GO:0061603">
    <property type="term" value="F:molybdenum cofactor guanylyltransferase activity"/>
    <property type="evidence" value="ECO:0007669"/>
    <property type="project" value="UniProtKB-EC"/>
</dbReference>
<evidence type="ECO:0000256" key="4">
    <source>
        <dbReference type="ARBA" id="ARBA00022741"/>
    </source>
</evidence>
<evidence type="ECO:0000256" key="3">
    <source>
        <dbReference type="ARBA" id="ARBA00022723"/>
    </source>
</evidence>
<evidence type="ECO:0000256" key="7">
    <source>
        <dbReference type="ARBA" id="ARBA00023150"/>
    </source>
</evidence>
<dbReference type="GO" id="GO:0005737">
    <property type="term" value="C:cytoplasm"/>
    <property type="evidence" value="ECO:0007669"/>
    <property type="project" value="UniProtKB-SubCell"/>
</dbReference>
<evidence type="ECO:0000256" key="1">
    <source>
        <dbReference type="ARBA" id="ARBA00022490"/>
    </source>
</evidence>
<organism evidence="10 11">
    <name type="scientific">Candidatus Desulfolinea nitratireducens</name>
    <dbReference type="NCBI Taxonomy" id="2841698"/>
    <lineage>
        <taxon>Bacteria</taxon>
        <taxon>Bacillati</taxon>
        <taxon>Chloroflexota</taxon>
        <taxon>Anaerolineae</taxon>
        <taxon>Anaerolineales</taxon>
        <taxon>Anaerolineales incertae sedis</taxon>
        <taxon>Candidatus Desulfolinea</taxon>
    </lineage>
</organism>
<comment type="catalytic activity">
    <reaction evidence="8">
        <text>Mo-molybdopterin + GTP + H(+) = Mo-molybdopterin guanine dinucleotide + diphosphate</text>
        <dbReference type="Rhea" id="RHEA:34243"/>
        <dbReference type="ChEBI" id="CHEBI:15378"/>
        <dbReference type="ChEBI" id="CHEBI:33019"/>
        <dbReference type="ChEBI" id="CHEBI:37565"/>
        <dbReference type="ChEBI" id="CHEBI:71302"/>
        <dbReference type="ChEBI" id="CHEBI:71310"/>
        <dbReference type="EC" id="2.7.7.77"/>
    </reaction>
</comment>
<dbReference type="GO" id="GO:0046872">
    <property type="term" value="F:metal ion binding"/>
    <property type="evidence" value="ECO:0007669"/>
    <property type="project" value="UniProtKB-KW"/>
</dbReference>
<comment type="function">
    <text evidence="8">Transfers a GMP moiety from GTP to Mo-molybdopterin (Mo-MPT) cofactor (Moco or molybdenum cofactor) to form Mo-molybdopterin guanine dinucleotide (Mo-MGD) cofactor.</text>
</comment>
<dbReference type="SUPFAM" id="SSF53448">
    <property type="entry name" value="Nucleotide-diphospho-sugar transferases"/>
    <property type="match status" value="1"/>
</dbReference>
<comment type="similarity">
    <text evidence="8">Belongs to the MobA family.</text>
</comment>
<dbReference type="Pfam" id="PF12804">
    <property type="entry name" value="NTP_transf_3"/>
    <property type="match status" value="1"/>
</dbReference>
<feature type="binding site" evidence="8">
    <location>
        <position position="19"/>
    </location>
    <ligand>
        <name>GTP</name>
        <dbReference type="ChEBI" id="CHEBI:37565"/>
    </ligand>
</feature>
<dbReference type="CDD" id="cd02503">
    <property type="entry name" value="MobA"/>
    <property type="match status" value="1"/>
</dbReference>
<accession>A0A8J6NMQ3</accession>
<dbReference type="GO" id="GO:0005525">
    <property type="term" value="F:GTP binding"/>
    <property type="evidence" value="ECO:0007669"/>
    <property type="project" value="UniProtKB-UniRule"/>
</dbReference>
<evidence type="ECO:0000313" key="10">
    <source>
        <dbReference type="EMBL" id="MBC8336692.1"/>
    </source>
</evidence>
<keyword evidence="1 8" id="KW-0963">Cytoplasm</keyword>
<evidence type="ECO:0000313" key="11">
    <source>
        <dbReference type="Proteomes" id="UP000614469"/>
    </source>
</evidence>
<keyword evidence="10" id="KW-0548">Nucleotidyltransferase</keyword>
<dbReference type="GO" id="GO:0006777">
    <property type="term" value="P:Mo-molybdopterin cofactor biosynthetic process"/>
    <property type="evidence" value="ECO:0007669"/>
    <property type="project" value="UniProtKB-KW"/>
</dbReference>
<evidence type="ECO:0000259" key="9">
    <source>
        <dbReference type="Pfam" id="PF12804"/>
    </source>
</evidence>
<dbReference type="AlphaFoldDB" id="A0A8J6NMQ3"/>
<keyword evidence="7 8" id="KW-0501">Molybdenum cofactor biosynthesis</keyword>
<feature type="binding site" evidence="8">
    <location>
        <position position="93"/>
    </location>
    <ligand>
        <name>GTP</name>
        <dbReference type="ChEBI" id="CHEBI:37565"/>
    </ligand>
</feature>